<dbReference type="PANTHER" id="PTHR42901:SF1">
    <property type="entry name" value="ALCOHOL DEHYDROGENASE"/>
    <property type="match status" value="1"/>
</dbReference>
<gene>
    <name evidence="4" type="ORF">S01H1_07104</name>
</gene>
<proteinExistence type="inferred from homology"/>
<dbReference type="SMART" id="SM00822">
    <property type="entry name" value="PKS_KR"/>
    <property type="match status" value="1"/>
</dbReference>
<reference evidence="4" key="1">
    <citation type="journal article" date="2014" name="Front. Microbiol.">
        <title>High frequency of phylogenetically diverse reductive dehalogenase-homologous genes in deep subseafloor sedimentary metagenomes.</title>
        <authorList>
            <person name="Kawai M."/>
            <person name="Futagami T."/>
            <person name="Toyoda A."/>
            <person name="Takaki Y."/>
            <person name="Nishi S."/>
            <person name="Hori S."/>
            <person name="Arai W."/>
            <person name="Tsubouchi T."/>
            <person name="Morono Y."/>
            <person name="Uchiyama I."/>
            <person name="Ito T."/>
            <person name="Fujiyama A."/>
            <person name="Inagaki F."/>
            <person name="Takami H."/>
        </authorList>
    </citation>
    <scope>NUCLEOTIDE SEQUENCE</scope>
    <source>
        <strain evidence="4">Expedition CK06-06</strain>
    </source>
</reference>
<evidence type="ECO:0000256" key="2">
    <source>
        <dbReference type="ARBA" id="ARBA00023002"/>
    </source>
</evidence>
<dbReference type="GO" id="GO:0016491">
    <property type="term" value="F:oxidoreductase activity"/>
    <property type="evidence" value="ECO:0007669"/>
    <property type="project" value="UniProtKB-KW"/>
</dbReference>
<sequence>MKDVEETTVLGAYDPAPDELLDRVILITGAGDGIGKAVSLACARYGATVILLGRTVKKLEAVYDAIIEQGAPQPAIYPLDLQGATPEHYEQLTDNVANEFQRLDGLLHNAARLGPLTPMDHFEPEEWARVFQVNVHAPFALTRACLPLLKSSTDGRIIFTAAEQGRCGRAFWGAYAASKAAAEAMMEVLADEHESTPGLRVNSIDPGPTRTRLRSIAYPAENPDSVKRPEDIADRYVYLLGPRSTGVNGVRFVIGDLGRNLP</sequence>
<evidence type="ECO:0000259" key="3">
    <source>
        <dbReference type="SMART" id="SM00822"/>
    </source>
</evidence>
<accession>X0TAA6</accession>
<evidence type="ECO:0000313" key="4">
    <source>
        <dbReference type="EMBL" id="GAF85122.1"/>
    </source>
</evidence>
<comment type="similarity">
    <text evidence="1">Belongs to the short-chain dehydrogenases/reductases (SDR) family.</text>
</comment>
<organism evidence="4">
    <name type="scientific">marine sediment metagenome</name>
    <dbReference type="NCBI Taxonomy" id="412755"/>
    <lineage>
        <taxon>unclassified sequences</taxon>
        <taxon>metagenomes</taxon>
        <taxon>ecological metagenomes</taxon>
    </lineage>
</organism>
<name>X0TAA6_9ZZZZ</name>
<dbReference type="InterPro" id="IPR057326">
    <property type="entry name" value="KR_dom"/>
</dbReference>
<dbReference type="NCBIfam" id="NF006509">
    <property type="entry name" value="PRK08945.1"/>
    <property type="match status" value="1"/>
</dbReference>
<dbReference type="PANTHER" id="PTHR42901">
    <property type="entry name" value="ALCOHOL DEHYDROGENASE"/>
    <property type="match status" value="1"/>
</dbReference>
<keyword evidence="2" id="KW-0560">Oxidoreductase</keyword>
<dbReference type="AlphaFoldDB" id="X0TAA6"/>
<dbReference type="Gene3D" id="3.40.50.720">
    <property type="entry name" value="NAD(P)-binding Rossmann-like Domain"/>
    <property type="match status" value="1"/>
</dbReference>
<feature type="domain" description="Ketoreductase" evidence="3">
    <location>
        <begin position="23"/>
        <end position="235"/>
    </location>
</feature>
<dbReference type="InterPro" id="IPR036291">
    <property type="entry name" value="NAD(P)-bd_dom_sf"/>
</dbReference>
<dbReference type="InterPro" id="IPR002347">
    <property type="entry name" value="SDR_fam"/>
</dbReference>
<evidence type="ECO:0000256" key="1">
    <source>
        <dbReference type="ARBA" id="ARBA00006484"/>
    </source>
</evidence>
<protein>
    <recommendedName>
        <fullName evidence="3">Ketoreductase domain-containing protein</fullName>
    </recommendedName>
</protein>
<dbReference type="PROSITE" id="PS00061">
    <property type="entry name" value="ADH_SHORT"/>
    <property type="match status" value="1"/>
</dbReference>
<dbReference type="EMBL" id="BARS01003664">
    <property type="protein sequence ID" value="GAF85122.1"/>
    <property type="molecule type" value="Genomic_DNA"/>
</dbReference>
<dbReference type="PRINTS" id="PR00081">
    <property type="entry name" value="GDHRDH"/>
</dbReference>
<comment type="caution">
    <text evidence="4">The sequence shown here is derived from an EMBL/GenBank/DDBJ whole genome shotgun (WGS) entry which is preliminary data.</text>
</comment>
<dbReference type="SUPFAM" id="SSF51735">
    <property type="entry name" value="NAD(P)-binding Rossmann-fold domains"/>
    <property type="match status" value="1"/>
</dbReference>
<dbReference type="InterPro" id="IPR020904">
    <property type="entry name" value="Sc_DH/Rdtase_CS"/>
</dbReference>
<dbReference type="Pfam" id="PF00106">
    <property type="entry name" value="adh_short"/>
    <property type="match status" value="1"/>
</dbReference>